<dbReference type="EMBL" id="JADBEG010000001">
    <property type="protein sequence ID" value="MBE1493395.1"/>
    <property type="molecule type" value="Genomic_DNA"/>
</dbReference>
<evidence type="ECO:0000313" key="1">
    <source>
        <dbReference type="EMBL" id="MBE1493395.1"/>
    </source>
</evidence>
<dbReference type="InterPro" id="IPR050239">
    <property type="entry name" value="Sigma-70_RNA_pol_init_factors"/>
</dbReference>
<reference evidence="1 2" key="1">
    <citation type="submission" date="2020-10" db="EMBL/GenBank/DDBJ databases">
        <title>Sequencing the genomes of 1000 actinobacteria strains.</title>
        <authorList>
            <person name="Klenk H.-P."/>
        </authorList>
    </citation>
    <scope>NUCLEOTIDE SEQUENCE [LARGE SCALE GENOMIC DNA]</scope>
    <source>
        <strain evidence="1 2">DSM 44653</strain>
    </source>
</reference>
<proteinExistence type="predicted"/>
<gene>
    <name evidence="1" type="ORF">H4696_000495</name>
</gene>
<dbReference type="Proteomes" id="UP000631670">
    <property type="component" value="Unassembled WGS sequence"/>
</dbReference>
<evidence type="ECO:0000313" key="2">
    <source>
        <dbReference type="Proteomes" id="UP000631670"/>
    </source>
</evidence>
<dbReference type="SUPFAM" id="SSF88659">
    <property type="entry name" value="Sigma3 and sigma4 domains of RNA polymerase sigma factors"/>
    <property type="match status" value="1"/>
</dbReference>
<keyword evidence="2" id="KW-1185">Reference proteome</keyword>
<dbReference type="RefSeq" id="WP_086865330.1">
    <property type="nucleotide sequence ID" value="NZ_JADBEG010000001.1"/>
</dbReference>
<comment type="caution">
    <text evidence="1">The sequence shown here is derived from an EMBL/GenBank/DDBJ whole genome shotgun (WGS) entry which is preliminary data.</text>
</comment>
<sequence length="173" mass="18793">MTRRRATVVDGSHRLAAILALEQLKSTLATLSAAQAEVVVLRYGLRDNIPRSRAETAAALSVHVAEVLRLEAAAIRKLRHPSRSGVLRDYLDSDQAVVPDRVRAGIMGGTDAPELGRCPRHGYFELAEGSILCSMCPCPVTPARSATSDLGRPRHYCSNACRQASYRARKTLS</sequence>
<dbReference type="Gene3D" id="1.10.10.10">
    <property type="entry name" value="Winged helix-like DNA-binding domain superfamily/Winged helix DNA-binding domain"/>
    <property type="match status" value="1"/>
</dbReference>
<evidence type="ECO:0008006" key="3">
    <source>
        <dbReference type="Google" id="ProtNLM"/>
    </source>
</evidence>
<dbReference type="PANTHER" id="PTHR30603:SF60">
    <property type="entry name" value="RNA POLYMERASE SIGMA FACTOR RPOD"/>
    <property type="match status" value="1"/>
</dbReference>
<dbReference type="PANTHER" id="PTHR30603">
    <property type="entry name" value="RNA POLYMERASE SIGMA FACTOR RPO"/>
    <property type="match status" value="1"/>
</dbReference>
<dbReference type="InterPro" id="IPR013324">
    <property type="entry name" value="RNA_pol_sigma_r3/r4-like"/>
</dbReference>
<name>A0ABR9HR65_9PSEU</name>
<dbReference type="InterPro" id="IPR036388">
    <property type="entry name" value="WH-like_DNA-bd_sf"/>
</dbReference>
<organism evidence="1 2">
    <name type="scientific">Amycolatopsis lexingtonensis</name>
    <dbReference type="NCBI Taxonomy" id="218822"/>
    <lineage>
        <taxon>Bacteria</taxon>
        <taxon>Bacillati</taxon>
        <taxon>Actinomycetota</taxon>
        <taxon>Actinomycetes</taxon>
        <taxon>Pseudonocardiales</taxon>
        <taxon>Pseudonocardiaceae</taxon>
        <taxon>Amycolatopsis</taxon>
    </lineage>
</organism>
<protein>
    <recommendedName>
        <fullName evidence="3">RNA polymerase sigma-70 region 4 domain-containing protein</fullName>
    </recommendedName>
</protein>
<accession>A0ABR9HR65</accession>